<dbReference type="EMBL" id="CP012830">
    <property type="protein sequence ID" value="ALI04375.1"/>
    <property type="molecule type" value="Genomic_DNA"/>
</dbReference>
<dbReference type="OrthoDB" id="5679649at2"/>
<dbReference type="Proteomes" id="UP000066487">
    <property type="component" value="Chromosome"/>
</dbReference>
<evidence type="ECO:0000313" key="1">
    <source>
        <dbReference type="EMBL" id="ALI04375.1"/>
    </source>
</evidence>
<dbReference type="PROSITE" id="PS51257">
    <property type="entry name" value="PROKAR_LIPOPROTEIN"/>
    <property type="match status" value="1"/>
</dbReference>
<dbReference type="AlphaFoldDB" id="A0A0N9WAP6"/>
<dbReference type="InterPro" id="IPR010780">
    <property type="entry name" value="DUF1375"/>
</dbReference>
<organism evidence="1 2">
    <name type="scientific">Pseudomonas fluorescens</name>
    <dbReference type="NCBI Taxonomy" id="294"/>
    <lineage>
        <taxon>Bacteria</taxon>
        <taxon>Pseudomonadati</taxon>
        <taxon>Pseudomonadota</taxon>
        <taxon>Gammaproteobacteria</taxon>
        <taxon>Pseudomonadales</taxon>
        <taxon>Pseudomonadaceae</taxon>
        <taxon>Pseudomonas</taxon>
    </lineage>
</organism>
<dbReference type="Pfam" id="PF07119">
    <property type="entry name" value="DUF1375"/>
    <property type="match status" value="1"/>
</dbReference>
<dbReference type="RefSeq" id="WP_054597577.1">
    <property type="nucleotide sequence ID" value="NZ_CP012830.1"/>
</dbReference>
<name>A0A0N9WAP6_PSEFL</name>
<evidence type="ECO:0000313" key="2">
    <source>
        <dbReference type="Proteomes" id="UP000066487"/>
    </source>
</evidence>
<reference evidence="1 2" key="2">
    <citation type="journal article" date="2018" name="Nature">
        <title>Mutant phenotypes for thousands of bacterial genes of unknown function.</title>
        <authorList>
            <person name="Price M.N."/>
            <person name="Wetmore K.M."/>
            <person name="Waters R.J."/>
            <person name="Callaghan M."/>
            <person name="Ray J."/>
            <person name="Liu H."/>
            <person name="Kuehl J.V."/>
            <person name="Melnyk R.A."/>
            <person name="Lamson J.S."/>
            <person name="Suh Y."/>
            <person name="Carlson H.K."/>
            <person name="Esquivel Z."/>
            <person name="Sadeeshkumar H."/>
            <person name="Chakraborty R."/>
            <person name="Zane G.M."/>
            <person name="Rubin B.E."/>
            <person name="Wall J.D."/>
            <person name="Visel A."/>
            <person name="Bristow J."/>
            <person name="Blow M.J."/>
            <person name="Arkin A.P."/>
            <person name="Deutschbauer A.M."/>
        </authorList>
    </citation>
    <scope>NUCLEOTIDE SEQUENCE [LARGE SCALE GENOMIC DNA]</scope>
    <source>
        <strain evidence="1 2">FW300-N2E3</strain>
    </source>
</reference>
<protein>
    <recommendedName>
        <fullName evidence="3">YceK/YidQ family lipoprotein</fullName>
    </recommendedName>
</protein>
<sequence>MKLFVGALAVAMLAGCSTFSETFGDRPRCGAHPYCGSSTDIELIKAATDESAGALRALVPLAVIDLPFSMVADTLFLPYTAFHTEPVQK</sequence>
<gene>
    <name evidence="1" type="ORF">AO353_26155</name>
</gene>
<proteinExistence type="predicted"/>
<accession>A0A0N9WAP6</accession>
<reference evidence="2" key="1">
    <citation type="submission" date="2015-09" db="EMBL/GenBank/DDBJ databases">
        <title>Whole genome sequence of Pseudomonas fluorescens FW300-N2E3.</title>
        <authorList>
            <person name="Ray J."/>
            <person name="Melnyk R."/>
            <person name="Deutschbauer A."/>
        </authorList>
    </citation>
    <scope>NUCLEOTIDE SEQUENCE [LARGE SCALE GENOMIC DNA]</scope>
    <source>
        <strain evidence="2">FW300-N2E3</strain>
    </source>
</reference>
<evidence type="ECO:0008006" key="3">
    <source>
        <dbReference type="Google" id="ProtNLM"/>
    </source>
</evidence>